<dbReference type="KEGG" id="ctes:O987_13420"/>
<dbReference type="InterPro" id="IPR003673">
    <property type="entry name" value="CoA-Trfase_fam_III"/>
</dbReference>
<gene>
    <name evidence="2" type="ORF">O987_13420</name>
</gene>
<dbReference type="GO" id="GO:0008410">
    <property type="term" value="F:CoA-transferase activity"/>
    <property type="evidence" value="ECO:0007669"/>
    <property type="project" value="TreeGrafter"/>
</dbReference>
<dbReference type="Gene3D" id="3.40.50.10540">
    <property type="entry name" value="Crotonobetainyl-coa:carnitine coa-transferase, domain 1"/>
    <property type="match status" value="1"/>
</dbReference>
<dbReference type="HOGENOM" id="CLU_033975_0_0_4"/>
<dbReference type="Proteomes" id="UP000028782">
    <property type="component" value="Chromosome"/>
</dbReference>
<sequence>MKANDSRPAQALQHIKVLDLSRVLAGPWAAQTLGDLGAEVIKVERPGSGDDTRAWGPPYVADPEGLPTGESAYYMCTNRNKQSISVDFTRGEGQEIVRQLAARCDVLIENFKTGGLAQYGLDYASLSALNPRLVYCSVTGFGQDGPYAHRAGYDFLIQGMGGLMSISGHADGQPGGGPMKVGVALTDILTGLYASTAILAALQAREHTGRGQHIDLALLDVGVACLANQSMNYLYGDQVPQRMGNAHPNTVPYQAFPTEDGHMILAVGNDGQFARFCQAAGRSEWAEDERFRSNAARLAHRAELVEMIRRVTLTRSTRAWVQLLEQHAVPCGPINTVREVFEDPQVRARGMQIAMTHPKAGQVPLVASPIRLSDTPVTYRHAPPQLGQHTLELLASHLGLSAQQMQAYQDSGVLG</sequence>
<dbReference type="Pfam" id="PF02515">
    <property type="entry name" value="CoA_transf_3"/>
    <property type="match status" value="1"/>
</dbReference>
<dbReference type="EMBL" id="CP006704">
    <property type="protein sequence ID" value="AIJ46802.1"/>
    <property type="molecule type" value="Genomic_DNA"/>
</dbReference>
<evidence type="ECO:0000313" key="3">
    <source>
        <dbReference type="Proteomes" id="UP000028782"/>
    </source>
</evidence>
<dbReference type="PANTHER" id="PTHR48207">
    <property type="entry name" value="SUCCINATE--HYDROXYMETHYLGLUTARATE COA-TRANSFERASE"/>
    <property type="match status" value="1"/>
</dbReference>
<accession>A0A076PTW8</accession>
<dbReference type="InterPro" id="IPR044855">
    <property type="entry name" value="CoA-Trfase_III_dom3_sf"/>
</dbReference>
<dbReference type="AlphaFoldDB" id="A0A076PTW8"/>
<proteinExistence type="predicted"/>
<evidence type="ECO:0000256" key="1">
    <source>
        <dbReference type="ARBA" id="ARBA00022679"/>
    </source>
</evidence>
<organism evidence="2 3">
    <name type="scientific">Comamonas testosteroni TK102</name>
    <dbReference type="NCBI Taxonomy" id="1392005"/>
    <lineage>
        <taxon>Bacteria</taxon>
        <taxon>Pseudomonadati</taxon>
        <taxon>Pseudomonadota</taxon>
        <taxon>Betaproteobacteria</taxon>
        <taxon>Burkholderiales</taxon>
        <taxon>Comamonadaceae</taxon>
        <taxon>Comamonas</taxon>
    </lineage>
</organism>
<dbReference type="SUPFAM" id="SSF89796">
    <property type="entry name" value="CoA-transferase family III (CaiB/BaiF)"/>
    <property type="match status" value="1"/>
</dbReference>
<dbReference type="InterPro" id="IPR023606">
    <property type="entry name" value="CoA-Trfase_III_dom_1_sf"/>
</dbReference>
<dbReference type="InterPro" id="IPR050483">
    <property type="entry name" value="CoA-transferase_III_domain"/>
</dbReference>
<dbReference type="RefSeq" id="WP_043372685.1">
    <property type="nucleotide sequence ID" value="NZ_CP006704.1"/>
</dbReference>
<keyword evidence="1 2" id="KW-0808">Transferase</keyword>
<reference evidence="2 3" key="1">
    <citation type="journal article" date="2014" name="Genome Announc.">
        <title>Complete Genome Sequence of Polychlorinated Biphenyl Degrader Comamonas testosteroni TK102 (NBRC 109938).</title>
        <authorList>
            <person name="Fukuda K."/>
            <person name="Hosoyama A."/>
            <person name="Tsuchikane K."/>
            <person name="Ohji S."/>
            <person name="Yamazoe A."/>
            <person name="Fujita N."/>
            <person name="Shintani M."/>
            <person name="Kimbara K."/>
        </authorList>
    </citation>
    <scope>NUCLEOTIDE SEQUENCE [LARGE SCALE GENOMIC DNA]</scope>
    <source>
        <strain evidence="2">TK102</strain>
    </source>
</reference>
<dbReference type="PANTHER" id="PTHR48207:SF3">
    <property type="entry name" value="SUCCINATE--HYDROXYMETHYLGLUTARATE COA-TRANSFERASE"/>
    <property type="match status" value="1"/>
</dbReference>
<dbReference type="Gene3D" id="3.30.1540.10">
    <property type="entry name" value="formyl-coa transferase, domain 3"/>
    <property type="match status" value="1"/>
</dbReference>
<name>A0A076PTW8_COMTE</name>
<protein>
    <submittedName>
        <fullName evidence="2">CoA transferase</fullName>
    </submittedName>
</protein>
<evidence type="ECO:0000313" key="2">
    <source>
        <dbReference type="EMBL" id="AIJ46802.1"/>
    </source>
</evidence>